<dbReference type="AlphaFoldDB" id="A0AAE9Y9V7"/>
<dbReference type="InterPro" id="IPR003148">
    <property type="entry name" value="RCK_N"/>
</dbReference>
<dbReference type="GO" id="GO:0008324">
    <property type="term" value="F:monoatomic cation transmembrane transporter activity"/>
    <property type="evidence" value="ECO:0007669"/>
    <property type="project" value="InterPro"/>
</dbReference>
<feature type="domain" description="RCK C-terminal" evidence="2">
    <location>
        <begin position="134"/>
        <end position="215"/>
    </location>
</feature>
<dbReference type="InterPro" id="IPR050721">
    <property type="entry name" value="Trk_Ktr_HKT_K-transport"/>
</dbReference>
<dbReference type="EMBL" id="CP116942">
    <property type="protein sequence ID" value="WCO67064.1"/>
    <property type="molecule type" value="Genomic_DNA"/>
</dbReference>
<dbReference type="InterPro" id="IPR006037">
    <property type="entry name" value="RCK_C"/>
</dbReference>
<evidence type="ECO:0000259" key="2">
    <source>
        <dbReference type="PROSITE" id="PS51202"/>
    </source>
</evidence>
<dbReference type="InterPro" id="IPR036721">
    <property type="entry name" value="RCK_C_sf"/>
</dbReference>
<evidence type="ECO:0000259" key="1">
    <source>
        <dbReference type="PROSITE" id="PS51201"/>
    </source>
</evidence>
<dbReference type="PANTHER" id="PTHR43833">
    <property type="entry name" value="POTASSIUM CHANNEL PROTEIN 2-RELATED-RELATED"/>
    <property type="match status" value="1"/>
</dbReference>
<dbReference type="PROSITE" id="PS51202">
    <property type="entry name" value="RCK_C"/>
    <property type="match status" value="1"/>
</dbReference>
<dbReference type="GO" id="GO:0006813">
    <property type="term" value="P:potassium ion transport"/>
    <property type="evidence" value="ECO:0007669"/>
    <property type="project" value="InterPro"/>
</dbReference>
<name>A0AAE9Y9V7_9ACTN</name>
<protein>
    <submittedName>
        <fullName evidence="3">TrkA family potassium uptake protein</fullName>
    </submittedName>
</protein>
<sequence length="223" mass="23530">MHVVVVGCGRVGAGLAGAIEGLGHTVAVVDRRPTAFDRLPEGFSGSRVVGVGFDRDRLRAAGVEQAGAVAAVTSGDNSNILIARVARETFGIERVVARIYDPRRAAIYERLGIPTIATVQWTTERVLQRVLPERPTVEWIDPSAKVVLVERDVPAAWAGTPAHRLDQPRTTRVVSVTRLGVAQVPDADLLLQDGDTVHVAVAGSSVEDLDARLAGGPADGTAP</sequence>
<dbReference type="SUPFAM" id="SSF51735">
    <property type="entry name" value="NAD(P)-binding Rossmann-fold domains"/>
    <property type="match status" value="1"/>
</dbReference>
<accession>A0AAE9Y9V7</accession>
<evidence type="ECO:0000313" key="3">
    <source>
        <dbReference type="EMBL" id="WCO67064.1"/>
    </source>
</evidence>
<dbReference type="Gene3D" id="3.40.50.720">
    <property type="entry name" value="NAD(P)-binding Rossmann-like Domain"/>
    <property type="match status" value="1"/>
</dbReference>
<feature type="domain" description="RCK N-terminal" evidence="1">
    <location>
        <begin position="1"/>
        <end position="118"/>
    </location>
</feature>
<evidence type="ECO:0000313" key="4">
    <source>
        <dbReference type="Proteomes" id="UP001216390"/>
    </source>
</evidence>
<dbReference type="KEGG" id="ima:PO878_21475"/>
<dbReference type="RefSeq" id="WP_272736586.1">
    <property type="nucleotide sequence ID" value="NZ_CP116942.1"/>
</dbReference>
<dbReference type="SUPFAM" id="SSF116726">
    <property type="entry name" value="TrkA C-terminal domain-like"/>
    <property type="match status" value="1"/>
</dbReference>
<dbReference type="PANTHER" id="PTHR43833:SF8">
    <property type="entry name" value="TRK SYSTEM POTASSIUM UPTAKE PROTEIN TRKA"/>
    <property type="match status" value="1"/>
</dbReference>
<keyword evidence="4" id="KW-1185">Reference proteome</keyword>
<dbReference type="PROSITE" id="PS51201">
    <property type="entry name" value="RCK_N"/>
    <property type="match status" value="1"/>
</dbReference>
<reference evidence="3" key="1">
    <citation type="submission" date="2023-01" db="EMBL/GenBank/DDBJ databases">
        <title>The diversity of Class Acidimicrobiia in South China Sea sediment environments and the proposal of Iamia marina sp. nov., a novel species of the genus Iamia.</title>
        <authorList>
            <person name="He Y."/>
            <person name="Tian X."/>
        </authorList>
    </citation>
    <scope>NUCLEOTIDE SEQUENCE</scope>
    <source>
        <strain evidence="3">DSM 19957</strain>
    </source>
</reference>
<dbReference type="Pfam" id="PF02254">
    <property type="entry name" value="TrkA_N"/>
    <property type="match status" value="1"/>
</dbReference>
<organism evidence="3 4">
    <name type="scientific">Iamia majanohamensis</name>
    <dbReference type="NCBI Taxonomy" id="467976"/>
    <lineage>
        <taxon>Bacteria</taxon>
        <taxon>Bacillati</taxon>
        <taxon>Actinomycetota</taxon>
        <taxon>Acidimicrobiia</taxon>
        <taxon>Acidimicrobiales</taxon>
        <taxon>Iamiaceae</taxon>
        <taxon>Iamia</taxon>
    </lineage>
</organism>
<dbReference type="Proteomes" id="UP001216390">
    <property type="component" value="Chromosome"/>
</dbReference>
<gene>
    <name evidence="3" type="ORF">PO878_21475</name>
</gene>
<dbReference type="InterPro" id="IPR036291">
    <property type="entry name" value="NAD(P)-bd_dom_sf"/>
</dbReference>
<proteinExistence type="predicted"/>